<evidence type="ECO:0008006" key="4">
    <source>
        <dbReference type="Google" id="ProtNLM"/>
    </source>
</evidence>
<keyword evidence="3" id="KW-1185">Reference proteome</keyword>
<evidence type="ECO:0000313" key="3">
    <source>
        <dbReference type="Proteomes" id="UP000321168"/>
    </source>
</evidence>
<dbReference type="EMBL" id="VORB01000008">
    <property type="protein sequence ID" value="TXC77057.1"/>
    <property type="molecule type" value="Genomic_DNA"/>
</dbReference>
<dbReference type="AlphaFoldDB" id="A0A5C6UUW1"/>
<dbReference type="Proteomes" id="UP000321168">
    <property type="component" value="Unassembled WGS sequence"/>
</dbReference>
<proteinExistence type="predicted"/>
<reference evidence="2 3" key="1">
    <citation type="submission" date="2019-08" db="EMBL/GenBank/DDBJ databases">
        <title>Genome of Luteibaculum oceani JCM 18817.</title>
        <authorList>
            <person name="Bowman J.P."/>
        </authorList>
    </citation>
    <scope>NUCLEOTIDE SEQUENCE [LARGE SCALE GENOMIC DNA]</scope>
    <source>
        <strain evidence="2 3">JCM 18817</strain>
    </source>
</reference>
<evidence type="ECO:0000256" key="1">
    <source>
        <dbReference type="SAM" id="Phobius"/>
    </source>
</evidence>
<dbReference type="RefSeq" id="WP_147014945.1">
    <property type="nucleotide sequence ID" value="NZ_VORB01000008.1"/>
</dbReference>
<evidence type="ECO:0000313" key="2">
    <source>
        <dbReference type="EMBL" id="TXC77057.1"/>
    </source>
</evidence>
<organism evidence="2 3">
    <name type="scientific">Luteibaculum oceani</name>
    <dbReference type="NCBI Taxonomy" id="1294296"/>
    <lineage>
        <taxon>Bacteria</taxon>
        <taxon>Pseudomonadati</taxon>
        <taxon>Bacteroidota</taxon>
        <taxon>Flavobacteriia</taxon>
        <taxon>Flavobacteriales</taxon>
        <taxon>Luteibaculaceae</taxon>
        <taxon>Luteibaculum</taxon>
    </lineage>
</organism>
<comment type="caution">
    <text evidence="2">The sequence shown here is derived from an EMBL/GenBank/DDBJ whole genome shotgun (WGS) entry which is preliminary data.</text>
</comment>
<gene>
    <name evidence="2" type="ORF">FRX97_09330</name>
</gene>
<dbReference type="Pfam" id="PF20077">
    <property type="entry name" value="CcmD_alt"/>
    <property type="match status" value="1"/>
</dbReference>
<sequence length="71" mass="8136">MKSCKYILFLIAVAISQFTYGQTPRVNEFQGKFGVFIAVALVVLVGIFVLLVMLDRKTKRLENRLNELKDK</sequence>
<protein>
    <recommendedName>
        <fullName evidence="4">CcmD family protein</fullName>
    </recommendedName>
</protein>
<keyword evidence="1" id="KW-1133">Transmembrane helix</keyword>
<accession>A0A5C6UUW1</accession>
<keyword evidence="1" id="KW-0472">Membrane</keyword>
<feature type="transmembrane region" description="Helical" evidence="1">
    <location>
        <begin position="31"/>
        <end position="54"/>
    </location>
</feature>
<keyword evidence="1" id="KW-0812">Transmembrane</keyword>
<name>A0A5C6UUW1_9FLAO</name>